<evidence type="ECO:0000313" key="12">
    <source>
        <dbReference type="Proteomes" id="UP000193685"/>
    </source>
</evidence>
<keyword evidence="12" id="KW-1185">Reference proteome</keyword>
<dbReference type="InterPro" id="IPR000938">
    <property type="entry name" value="CAP-Gly_domain"/>
</dbReference>
<dbReference type="AlphaFoldDB" id="A0A1Y2FAQ8"/>
<dbReference type="PROSITE" id="PS50245">
    <property type="entry name" value="CAP_GLY_2"/>
    <property type="match status" value="1"/>
</dbReference>
<accession>A0A1Y2FAQ8</accession>
<organism evidence="11 12">
    <name type="scientific">Protomyces lactucae-debilis</name>
    <dbReference type="NCBI Taxonomy" id="2754530"/>
    <lineage>
        <taxon>Eukaryota</taxon>
        <taxon>Fungi</taxon>
        <taxon>Dikarya</taxon>
        <taxon>Ascomycota</taxon>
        <taxon>Taphrinomycotina</taxon>
        <taxon>Taphrinomycetes</taxon>
        <taxon>Taphrinales</taxon>
        <taxon>Protomycetaceae</taxon>
        <taxon>Protomyces</taxon>
    </lineage>
</organism>
<dbReference type="EMBL" id="MCFI01000012">
    <property type="protein sequence ID" value="ORY80963.1"/>
    <property type="molecule type" value="Genomic_DNA"/>
</dbReference>
<dbReference type="Pfam" id="PF12455">
    <property type="entry name" value="Dynactin"/>
    <property type="match status" value="1"/>
</dbReference>
<dbReference type="PANTHER" id="PTHR18916">
    <property type="entry name" value="DYNACTIN 1-RELATED MICROTUBULE-BINDING"/>
    <property type="match status" value="1"/>
</dbReference>
<evidence type="ECO:0000256" key="7">
    <source>
        <dbReference type="ARBA" id="ARBA00023212"/>
    </source>
</evidence>
<feature type="region of interest" description="Disordered" evidence="9">
    <location>
        <begin position="80"/>
        <end position="125"/>
    </location>
</feature>
<keyword evidence="7" id="KW-0206">Cytoskeleton</keyword>
<protein>
    <recommendedName>
        <fullName evidence="10">CAP-Gly domain-containing protein</fullName>
    </recommendedName>
</protein>
<dbReference type="InterPro" id="IPR022157">
    <property type="entry name" value="Dynactin"/>
</dbReference>
<dbReference type="Proteomes" id="UP000193685">
    <property type="component" value="Unassembled WGS sequence"/>
</dbReference>
<feature type="coiled-coil region" evidence="8">
    <location>
        <begin position="567"/>
        <end position="594"/>
    </location>
</feature>
<dbReference type="PROSITE" id="PS00845">
    <property type="entry name" value="CAP_GLY_1"/>
    <property type="match status" value="1"/>
</dbReference>
<gene>
    <name evidence="11" type="ORF">BCR37DRAFT_387991</name>
</gene>
<evidence type="ECO:0000256" key="3">
    <source>
        <dbReference type="ARBA" id="ARBA00022490"/>
    </source>
</evidence>
<sequence length="1121" mass="122677">MAMPPPVSLHLGQRVQAADYPGTICFIGNTDFSPGKWVGVALDVPQGKNDGSVQGRRYFECRPDHGVFVRPIKVIVLQDEEDAPSAHRPSATTPSRLQRSSSRQSSVSTSADNAARIQASPVPLQRRDSLKQVVAAAAFNAPSPTKRTSVDASPALRPLLANRLSSRTVSTTSTAKSGLNKSRHVSAATSGTASPSPTSTRTGTQRRTISGSASPSPNVQGSTTPTSHAAAVQALQAELQKQADDARRRAEVHSQQVSQLRQQLAELEHVKAELHSQTAVKESLTHEREVWHSIRGKLQVKLQEQQRDLSTLRASVKDLQSKLEIAVEQRRVAEAKADALLKESEVREGALDQDVLEMAMLDREMAEEERDQLRNQVASLKDKIEELEVELALAKEEGAGEAKDSAGRSVEALEMQNGRLREALIRLKEITTDQDKLIANLNQDNESLTDNAAATATKVQQLMALNATLENQVEELKVQVDIAAGSEEMLENLTERNLTLSEEIAKLRDELASLEALRELNDELEETHQITERELEQEIALRDLLVSEQTTRLLQADDLASDQAQTISKFRELVQALQAELTALKLQDQRATQEQQERSAKHQAVISQNLQLQATKLKAGLGSLALRMAEARAEAAAEHLRILEQYLPTTYHTADASVVQGYVSSRVLSQRCGALQVYFLERLEDVGLSTETLLQHFQILLVLADVLDIAQRLMIAVQRAPDEKAFLKFASLDAEVQPALKSLDLLIVQIQKDTFRLGEALQTMTQVETLLGHVADKFVVEPVEMTAGATIEQVSLYIKQWSILVNALTRKPNSGDTLMDAFREIQTIHKTADAALPKLDALLPEPDADITSALTVSRQDARHICIAFSELLQTSSALDSPPEVSTDLLNRLKAFTASLASCERLASDTSQSKQLSTPSNTAWLVRAKLLRSLSATDTETASMIAKLQQESRELIAQSHLQQRALAEEQVKVVALERIQAEQRGRLGKLKDLEVAEEQYLADRKAYEEAIEELSNDLASIQAKLAEVEAAQEQTKNAGTASLLFGTNGAGGCSTGIATSKWRAQATAASTQNCILAKPFASKACSEQSRDHRQAQAGQIRAQDAPSTCKCGTERYARGQAH</sequence>
<feature type="coiled-coil region" evidence="8">
    <location>
        <begin position="989"/>
        <end position="1037"/>
    </location>
</feature>
<feature type="domain" description="CAP-Gly" evidence="10">
    <location>
        <begin position="28"/>
        <end position="70"/>
    </location>
</feature>
<dbReference type="SMART" id="SM01052">
    <property type="entry name" value="CAP_GLY"/>
    <property type="match status" value="1"/>
</dbReference>
<comment type="caution">
    <text evidence="11">The sequence shown here is derived from an EMBL/GenBank/DDBJ whole genome shotgun (WGS) entry which is preliminary data.</text>
</comment>
<keyword evidence="4" id="KW-0493">Microtubule</keyword>
<evidence type="ECO:0000256" key="1">
    <source>
        <dbReference type="ARBA" id="ARBA00004245"/>
    </source>
</evidence>
<dbReference type="Pfam" id="PF01302">
    <property type="entry name" value="CAP_GLY"/>
    <property type="match status" value="1"/>
</dbReference>
<feature type="compositionally biased region" description="Polar residues" evidence="9">
    <location>
        <begin position="213"/>
        <end position="227"/>
    </location>
</feature>
<proteinExistence type="inferred from homology"/>
<dbReference type="SUPFAM" id="SSF74924">
    <property type="entry name" value="Cap-Gly domain"/>
    <property type="match status" value="1"/>
</dbReference>
<comment type="subcellular location">
    <subcellularLocation>
        <location evidence="1">Cytoplasm</location>
        <location evidence="1">Cytoskeleton</location>
    </subcellularLocation>
</comment>
<dbReference type="STRING" id="56484.A0A1Y2FAQ8"/>
<evidence type="ECO:0000256" key="2">
    <source>
        <dbReference type="ARBA" id="ARBA00011010"/>
    </source>
</evidence>
<keyword evidence="6 8" id="KW-0175">Coiled coil</keyword>
<reference evidence="11 12" key="1">
    <citation type="submission" date="2016-07" db="EMBL/GenBank/DDBJ databases">
        <title>Pervasive Adenine N6-methylation of Active Genes in Fungi.</title>
        <authorList>
            <consortium name="DOE Joint Genome Institute"/>
            <person name="Mondo S.J."/>
            <person name="Dannebaum R.O."/>
            <person name="Kuo R.C."/>
            <person name="Labutti K."/>
            <person name="Haridas S."/>
            <person name="Kuo A."/>
            <person name="Salamov A."/>
            <person name="Ahrendt S.R."/>
            <person name="Lipzen A."/>
            <person name="Sullivan W."/>
            <person name="Andreopoulos W.B."/>
            <person name="Clum A."/>
            <person name="Lindquist E."/>
            <person name="Daum C."/>
            <person name="Ramamoorthy G.K."/>
            <person name="Gryganskyi A."/>
            <person name="Culley D."/>
            <person name="Magnuson J.K."/>
            <person name="James T.Y."/>
            <person name="O'Malley M.A."/>
            <person name="Stajich J.E."/>
            <person name="Spatafora J.W."/>
            <person name="Visel A."/>
            <person name="Grigoriev I.V."/>
        </authorList>
    </citation>
    <scope>NUCLEOTIDE SEQUENCE [LARGE SCALE GENOMIC DNA]</scope>
    <source>
        <strain evidence="11 12">12-1054</strain>
    </source>
</reference>
<feature type="coiled-coil region" evidence="8">
    <location>
        <begin position="229"/>
        <end position="277"/>
    </location>
</feature>
<dbReference type="OMA" id="THEREVW"/>
<dbReference type="GeneID" id="63787181"/>
<name>A0A1Y2FAQ8_PROLT</name>
<evidence type="ECO:0000259" key="10">
    <source>
        <dbReference type="PROSITE" id="PS50245"/>
    </source>
</evidence>
<evidence type="ECO:0000256" key="6">
    <source>
        <dbReference type="ARBA" id="ARBA00023054"/>
    </source>
</evidence>
<keyword evidence="3" id="KW-0963">Cytoplasm</keyword>
<evidence type="ECO:0000256" key="5">
    <source>
        <dbReference type="ARBA" id="ARBA00023017"/>
    </source>
</evidence>
<dbReference type="GO" id="GO:0030286">
    <property type="term" value="C:dynein complex"/>
    <property type="evidence" value="ECO:0007669"/>
    <property type="project" value="UniProtKB-KW"/>
</dbReference>
<feature type="coiled-coil region" evidence="8">
    <location>
        <begin position="302"/>
        <end position="541"/>
    </location>
</feature>
<dbReference type="RefSeq" id="XP_040724608.1">
    <property type="nucleotide sequence ID" value="XM_040870582.1"/>
</dbReference>
<feature type="compositionally biased region" description="Low complexity" evidence="9">
    <location>
        <begin position="165"/>
        <end position="174"/>
    </location>
</feature>
<evidence type="ECO:0000313" key="11">
    <source>
        <dbReference type="EMBL" id="ORY80963.1"/>
    </source>
</evidence>
<feature type="compositionally biased region" description="Low complexity" evidence="9">
    <location>
        <begin position="186"/>
        <end position="212"/>
    </location>
</feature>
<comment type="similarity">
    <text evidence="2">Belongs to the dynactin 150 kDa subunit family.</text>
</comment>
<dbReference type="GO" id="GO:0005874">
    <property type="term" value="C:microtubule"/>
    <property type="evidence" value="ECO:0007669"/>
    <property type="project" value="UniProtKB-KW"/>
</dbReference>
<evidence type="ECO:0000256" key="9">
    <source>
        <dbReference type="SAM" id="MobiDB-lite"/>
    </source>
</evidence>
<evidence type="ECO:0000256" key="4">
    <source>
        <dbReference type="ARBA" id="ARBA00022701"/>
    </source>
</evidence>
<feature type="region of interest" description="Disordered" evidence="9">
    <location>
        <begin position="163"/>
        <end position="229"/>
    </location>
</feature>
<dbReference type="Gene3D" id="2.30.30.190">
    <property type="entry name" value="CAP Gly-rich-like domain"/>
    <property type="match status" value="1"/>
</dbReference>
<feature type="compositionally biased region" description="Low complexity" evidence="9">
    <location>
        <begin position="92"/>
        <end position="110"/>
    </location>
</feature>
<evidence type="ECO:0000256" key="8">
    <source>
        <dbReference type="SAM" id="Coils"/>
    </source>
</evidence>
<dbReference type="InterPro" id="IPR036859">
    <property type="entry name" value="CAP-Gly_dom_sf"/>
</dbReference>
<keyword evidence="5" id="KW-0243">Dynein</keyword>
<dbReference type="OrthoDB" id="2130750at2759"/>